<feature type="region of interest" description="Disordered" evidence="1">
    <location>
        <begin position="32"/>
        <end position="73"/>
    </location>
</feature>
<dbReference type="Proteomes" id="UP000298663">
    <property type="component" value="Unassembled WGS sequence"/>
</dbReference>
<name>A0A4U5PE38_STECR</name>
<keyword evidence="3" id="KW-1185">Reference proteome</keyword>
<dbReference type="EMBL" id="AZBU02000002">
    <property type="protein sequence ID" value="TKR94304.1"/>
    <property type="molecule type" value="Genomic_DNA"/>
</dbReference>
<comment type="caution">
    <text evidence="2">The sequence shown here is derived from an EMBL/GenBank/DDBJ whole genome shotgun (WGS) entry which is preliminary data.</text>
</comment>
<organism evidence="2 3">
    <name type="scientific">Steinernema carpocapsae</name>
    <name type="common">Entomopathogenic nematode</name>
    <dbReference type="NCBI Taxonomy" id="34508"/>
    <lineage>
        <taxon>Eukaryota</taxon>
        <taxon>Metazoa</taxon>
        <taxon>Ecdysozoa</taxon>
        <taxon>Nematoda</taxon>
        <taxon>Chromadorea</taxon>
        <taxon>Rhabditida</taxon>
        <taxon>Tylenchina</taxon>
        <taxon>Panagrolaimomorpha</taxon>
        <taxon>Strongyloidoidea</taxon>
        <taxon>Steinernematidae</taxon>
        <taxon>Steinernema</taxon>
    </lineage>
</organism>
<feature type="compositionally biased region" description="Low complexity" evidence="1">
    <location>
        <begin position="52"/>
        <end position="65"/>
    </location>
</feature>
<reference evidence="2 3" key="2">
    <citation type="journal article" date="2019" name="G3 (Bethesda)">
        <title>Hybrid Assembly of the Genome of the Entomopathogenic Nematode Steinernema carpocapsae Identifies the X-Chromosome.</title>
        <authorList>
            <person name="Serra L."/>
            <person name="Macchietto M."/>
            <person name="Macias-Munoz A."/>
            <person name="McGill C.J."/>
            <person name="Rodriguez I.M."/>
            <person name="Rodriguez B."/>
            <person name="Murad R."/>
            <person name="Mortazavi A."/>
        </authorList>
    </citation>
    <scope>NUCLEOTIDE SEQUENCE [LARGE SCALE GENOMIC DNA]</scope>
    <source>
        <strain evidence="2 3">ALL</strain>
    </source>
</reference>
<evidence type="ECO:0000256" key="1">
    <source>
        <dbReference type="SAM" id="MobiDB-lite"/>
    </source>
</evidence>
<evidence type="ECO:0000313" key="2">
    <source>
        <dbReference type="EMBL" id="TKR94304.1"/>
    </source>
</evidence>
<evidence type="ECO:0000313" key="3">
    <source>
        <dbReference type="Proteomes" id="UP000298663"/>
    </source>
</evidence>
<proteinExistence type="predicted"/>
<protein>
    <submittedName>
        <fullName evidence="2">Uncharacterized protein</fullName>
    </submittedName>
</protein>
<gene>
    <name evidence="2" type="ORF">L596_008603</name>
</gene>
<accession>A0A4U5PE38</accession>
<reference evidence="2 3" key="1">
    <citation type="journal article" date="2015" name="Genome Biol.">
        <title>Comparative genomics of Steinernema reveals deeply conserved gene regulatory networks.</title>
        <authorList>
            <person name="Dillman A.R."/>
            <person name="Macchietto M."/>
            <person name="Porter C.F."/>
            <person name="Rogers A."/>
            <person name="Williams B."/>
            <person name="Antoshechkin I."/>
            <person name="Lee M.M."/>
            <person name="Goodwin Z."/>
            <person name="Lu X."/>
            <person name="Lewis E.E."/>
            <person name="Goodrich-Blair H."/>
            <person name="Stock S.P."/>
            <person name="Adams B.J."/>
            <person name="Sternberg P.W."/>
            <person name="Mortazavi A."/>
        </authorList>
    </citation>
    <scope>NUCLEOTIDE SEQUENCE [LARGE SCALE GENOMIC DNA]</scope>
    <source>
        <strain evidence="2 3">ALL</strain>
    </source>
</reference>
<sequence>MKSTNLREHLSEVPLNPIAILIQIQFRNTKLPTKRSNDSCSPRAVRTKGTVPPLASTPPLALPSSENTSTRGAHFPTLTQKRLKMEKTCMQRAANFTKLARLFVRDELRFARFVSRRMHFVEELFGMGILRFLAIGEKREKRTAEFERIDWIKLKLGISDLTKAALCIFHTAEISCRQQS</sequence>
<dbReference type="AlphaFoldDB" id="A0A4U5PE38"/>